<dbReference type="EMBL" id="CBTK010000270">
    <property type="protein sequence ID" value="CDH46635.1"/>
    <property type="molecule type" value="Genomic_DNA"/>
</dbReference>
<accession>A0A7U7GEJ8</accession>
<evidence type="ECO:0000313" key="1">
    <source>
        <dbReference type="EMBL" id="CDH46635.1"/>
    </source>
</evidence>
<comment type="caution">
    <text evidence="1">The sequence shown here is derived from an EMBL/GenBank/DDBJ whole genome shotgun (WGS) entry which is preliminary data.</text>
</comment>
<dbReference type="AlphaFoldDB" id="A0A7U7GEJ8"/>
<evidence type="ECO:0000313" key="2">
    <source>
        <dbReference type="Proteomes" id="UP000019184"/>
    </source>
</evidence>
<dbReference type="Proteomes" id="UP000019184">
    <property type="component" value="Unassembled WGS sequence"/>
</dbReference>
<reference evidence="1 2" key="1">
    <citation type="journal article" date="2014" name="ISME J.">
        <title>Candidatus Competibacter-lineage genomes retrieved from metagenomes reveal functional metabolic diversity.</title>
        <authorList>
            <person name="McIlroy S.J."/>
            <person name="Albertsen M."/>
            <person name="Andresen E.K."/>
            <person name="Saunders A.M."/>
            <person name="Kristiansen R."/>
            <person name="Stokholm-Bjerregaard M."/>
            <person name="Nielsen K.L."/>
            <person name="Nielsen P.H."/>
        </authorList>
    </citation>
    <scope>NUCLEOTIDE SEQUENCE [LARGE SCALE GENOMIC DNA]</scope>
    <source>
        <strain evidence="1 2">Run_B_J11</strain>
    </source>
</reference>
<sequence length="50" mass="5625">MNDGLLLTPPAVNMVKKKSKPVLVYSFIVYGPYAPHIIRSDPKNHGKFLE</sequence>
<proteinExistence type="predicted"/>
<name>A0A7U7GEJ8_9GAMM</name>
<protein>
    <submittedName>
        <fullName evidence="1">Uncharacterized protein</fullName>
    </submittedName>
</protein>
<organism evidence="1 2">
    <name type="scientific">Candidatus Contendobacter odensis Run_B_J11</name>
    <dbReference type="NCBI Taxonomy" id="1400861"/>
    <lineage>
        <taxon>Bacteria</taxon>
        <taxon>Pseudomonadati</taxon>
        <taxon>Pseudomonadota</taxon>
        <taxon>Gammaproteobacteria</taxon>
        <taxon>Candidatus Competibacteraceae</taxon>
        <taxon>Candidatus Contendibacter</taxon>
    </lineage>
</organism>
<gene>
    <name evidence="1" type="ORF">BN874_540021</name>
</gene>
<keyword evidence="2" id="KW-1185">Reference proteome</keyword>